<evidence type="ECO:0000313" key="1">
    <source>
        <dbReference type="EMBL" id="RAJ88283.1"/>
    </source>
</evidence>
<dbReference type="AlphaFoldDB" id="A0A327WCE4"/>
<accession>A0A327WCE4</accession>
<organism evidence="1 2">
    <name type="scientific">Chitinophaga dinghuensis</name>
    <dbReference type="NCBI Taxonomy" id="1539050"/>
    <lineage>
        <taxon>Bacteria</taxon>
        <taxon>Pseudomonadati</taxon>
        <taxon>Bacteroidota</taxon>
        <taxon>Chitinophagia</taxon>
        <taxon>Chitinophagales</taxon>
        <taxon>Chitinophagaceae</taxon>
        <taxon>Chitinophaga</taxon>
    </lineage>
</organism>
<proteinExistence type="predicted"/>
<protein>
    <submittedName>
        <fullName evidence="1">Uncharacterized protein</fullName>
    </submittedName>
</protein>
<name>A0A327WCE4_9BACT</name>
<keyword evidence="2" id="KW-1185">Reference proteome</keyword>
<reference evidence="1 2" key="1">
    <citation type="submission" date="2018-06" db="EMBL/GenBank/DDBJ databases">
        <title>Genomic Encyclopedia of Archaeal and Bacterial Type Strains, Phase II (KMG-II): from individual species to whole genera.</title>
        <authorList>
            <person name="Goeker M."/>
        </authorList>
    </citation>
    <scope>NUCLEOTIDE SEQUENCE [LARGE SCALE GENOMIC DNA]</scope>
    <source>
        <strain evidence="1 2">DSM 29821</strain>
    </source>
</reference>
<dbReference type="RefSeq" id="WP_146616130.1">
    <property type="nucleotide sequence ID" value="NZ_QLMA01000001.1"/>
</dbReference>
<dbReference type="OrthoDB" id="1091532at2"/>
<dbReference type="Proteomes" id="UP000249819">
    <property type="component" value="Unassembled WGS sequence"/>
</dbReference>
<comment type="caution">
    <text evidence="1">The sequence shown here is derived from an EMBL/GenBank/DDBJ whole genome shotgun (WGS) entry which is preliminary data.</text>
</comment>
<evidence type="ECO:0000313" key="2">
    <source>
        <dbReference type="Proteomes" id="UP000249819"/>
    </source>
</evidence>
<dbReference type="EMBL" id="QLMA01000001">
    <property type="protein sequence ID" value="RAJ88283.1"/>
    <property type="molecule type" value="Genomic_DNA"/>
</dbReference>
<gene>
    <name evidence="1" type="ORF">CLV59_1011053</name>
</gene>
<sequence length="578" mass="64176">MRRPILNKAYTYYSAVLLTTLFCLLTSDLQAQRLDAIGKEKPLKVTGGIGLEQVAYLSSGLDAGRRDPYNFFLTGNLNFDLYGWAVPFTFSYTNQGRMAFSQPFNQYGLTPTYKWITGHIGYSSMNFSSYTLSGHLFNGVGVDLAPAGRFKFSAMYGRLQQAVAPDTTRPEVVPAYRRMGYGFKASYGTGKDNIDLILFRGKDEEGSIPALSSSYNLTPKENLVLGVNVSKQIFSRLLVNAEVAWSALTRDSRAENDTVAHVKFPSLGMLTKNSSTALYTAYKTGITYAANKYSVGVGYEWVAPEYKTLGAYYFTNDFENITGNFQFRMLKDKITGGINAGVQHNNLNKDKISTMSRMVGALNLSWVATKKLNLNFSYSNFQSYVNIKSDFDYINQVSPYQNLDTLNYTQISRNASVSMNYNIARTKEKTQMLICNVSYMQSSDLQGGVKQPTGATFYNLNTAYSMQMVPQNMSLNFGFNANRNTTMNMENFTLGPTLGLTKSLFDKKLRTSGSLSWNGSFNNGTSTSKVLAGRLSGAYSIKKVHSLNLGITGLNRSGSSKTRSISELTTTLGYNYNF</sequence>